<feature type="transmembrane region" description="Helical" evidence="1">
    <location>
        <begin position="16"/>
        <end position="35"/>
    </location>
</feature>
<evidence type="ECO:0000313" key="2">
    <source>
        <dbReference type="EMBL" id="PKF72168.1"/>
    </source>
</evidence>
<dbReference type="Proteomes" id="UP000242861">
    <property type="component" value="Unassembled WGS sequence"/>
</dbReference>
<dbReference type="AlphaFoldDB" id="A0A2I0CSR1"/>
<dbReference type="RefSeq" id="WP_101192956.1">
    <property type="nucleotide sequence ID" value="NZ_PIYS01000005.1"/>
</dbReference>
<evidence type="ECO:0000256" key="1">
    <source>
        <dbReference type="SAM" id="Phobius"/>
    </source>
</evidence>
<reference evidence="3" key="1">
    <citation type="submission" date="2017-12" db="EMBL/GenBank/DDBJ databases">
        <authorList>
            <person name="Yu X.-Y."/>
        </authorList>
    </citation>
    <scope>NUCLEOTIDE SEQUENCE [LARGE SCALE GENOMIC DNA]</scope>
    <source>
        <strain evidence="3">ZYSR67-Z</strain>
    </source>
</reference>
<comment type="caution">
    <text evidence="2">The sequence shown here is derived from an EMBL/GenBank/DDBJ whole genome shotgun (WGS) entry which is preliminary data.</text>
</comment>
<dbReference type="EMBL" id="PIYS01000005">
    <property type="protein sequence ID" value="PKF72168.1"/>
    <property type="molecule type" value="Genomic_DNA"/>
</dbReference>
<evidence type="ECO:0000313" key="3">
    <source>
        <dbReference type="Proteomes" id="UP000242861"/>
    </source>
</evidence>
<name>A0A2I0CSR1_9PSED</name>
<protein>
    <submittedName>
        <fullName evidence="2">Pilus assembly protein PilW</fullName>
    </submittedName>
</protein>
<keyword evidence="1" id="KW-0812">Transmembrane</keyword>
<proteinExistence type="predicted"/>
<dbReference type="GO" id="GO:0043683">
    <property type="term" value="P:type IV pilus assembly"/>
    <property type="evidence" value="ECO:0007669"/>
    <property type="project" value="InterPro"/>
</dbReference>
<sequence>MNSTVKQQLGLSMVELLIALAISSFLILGITQIYIDNKRNYLFQQTQAGNVENQRFLDLLMDNLLSKAAYRRGPKQKTEEIFNNIAATTDCQAFKKGQAITPAKGGIGVCIRYFPLISGELDCTGNQTPTFTDTNPFTPAFESGDPVLMVVRYKAATDLNGSLTCKVGTTEAELLTGIADFRMTFGLSSTPDRKIDRIVAFNNWTTSSGNIMQVSYAALMANGQQARTSSESKALTDWNLNASTAEKERITAGDKGQVFQIASNTTALRNQMP</sequence>
<keyword evidence="1" id="KW-1133">Transmembrane helix</keyword>
<organism evidence="2 3">
    <name type="scientific">Pseudomonas fluvialis</name>
    <dbReference type="NCBI Taxonomy" id="1793966"/>
    <lineage>
        <taxon>Bacteria</taxon>
        <taxon>Pseudomonadati</taxon>
        <taxon>Pseudomonadota</taxon>
        <taxon>Gammaproteobacteria</taxon>
        <taxon>Pseudomonadales</taxon>
        <taxon>Pseudomonadaceae</taxon>
        <taxon>Pseudomonas</taxon>
    </lineage>
</organism>
<keyword evidence="1" id="KW-0472">Membrane</keyword>
<gene>
    <name evidence="2" type="ORF">CW360_05075</name>
</gene>
<accession>A0A2I0CSR1</accession>